<dbReference type="EMBL" id="JACVVK020000015">
    <property type="protein sequence ID" value="KAK7504534.1"/>
    <property type="molecule type" value="Genomic_DNA"/>
</dbReference>
<accession>A0ABD0LZT8</accession>
<comment type="caution">
    <text evidence="1">The sequence shown here is derived from an EMBL/GenBank/DDBJ whole genome shotgun (WGS) entry which is preliminary data.</text>
</comment>
<organism evidence="1 2">
    <name type="scientific">Batillaria attramentaria</name>
    <dbReference type="NCBI Taxonomy" id="370345"/>
    <lineage>
        <taxon>Eukaryota</taxon>
        <taxon>Metazoa</taxon>
        <taxon>Spiralia</taxon>
        <taxon>Lophotrochozoa</taxon>
        <taxon>Mollusca</taxon>
        <taxon>Gastropoda</taxon>
        <taxon>Caenogastropoda</taxon>
        <taxon>Sorbeoconcha</taxon>
        <taxon>Cerithioidea</taxon>
        <taxon>Batillariidae</taxon>
        <taxon>Batillaria</taxon>
    </lineage>
</organism>
<protein>
    <submittedName>
        <fullName evidence="1">Uncharacterized protein</fullName>
    </submittedName>
</protein>
<reference evidence="1 2" key="1">
    <citation type="journal article" date="2023" name="Sci. Data">
        <title>Genome assembly of the Korean intertidal mud-creeper Batillaria attramentaria.</title>
        <authorList>
            <person name="Patra A.K."/>
            <person name="Ho P.T."/>
            <person name="Jun S."/>
            <person name="Lee S.J."/>
            <person name="Kim Y."/>
            <person name="Won Y.J."/>
        </authorList>
    </citation>
    <scope>NUCLEOTIDE SEQUENCE [LARGE SCALE GENOMIC DNA]</scope>
    <source>
        <strain evidence="1">Wonlab-2016</strain>
    </source>
</reference>
<evidence type="ECO:0000313" key="2">
    <source>
        <dbReference type="Proteomes" id="UP001519460"/>
    </source>
</evidence>
<sequence length="87" mass="9730">MPPANHTSWRGFRRGEYAVQFPFYHPTSDKNNTGRHLCPRRHLGCVSFSIRRPAGKVNVIVMLCCCVVSDRASSGDSASCESVLFWA</sequence>
<dbReference type="AlphaFoldDB" id="A0ABD0LZT8"/>
<keyword evidence="2" id="KW-1185">Reference proteome</keyword>
<evidence type="ECO:0000313" key="1">
    <source>
        <dbReference type="EMBL" id="KAK7504534.1"/>
    </source>
</evidence>
<gene>
    <name evidence="1" type="ORF">BaRGS_00004400</name>
</gene>
<name>A0ABD0LZT8_9CAEN</name>
<proteinExistence type="predicted"/>
<dbReference type="Proteomes" id="UP001519460">
    <property type="component" value="Unassembled WGS sequence"/>
</dbReference>